<proteinExistence type="predicted"/>
<dbReference type="AlphaFoldDB" id="A0A450Y3I9"/>
<sequence length="84" mass="9746">MEVCVSARIEREREYWCGYRWNALPKPPKPFSAADKHFIVRRQSFHRVTIKPLSAFDKGFLPVPARKAWDLCEPQASKALSETV</sequence>
<accession>A0A450Y3I9</accession>
<gene>
    <name evidence="2" type="ORF">BECKMB1821H_GA0114242_12002</name>
    <name evidence="1" type="ORF">BECKMB1821I_GA0114274_12012</name>
</gene>
<dbReference type="EMBL" id="CAADGH010000200">
    <property type="protein sequence ID" value="VFK77651.1"/>
    <property type="molecule type" value="Genomic_DNA"/>
</dbReference>
<protein>
    <submittedName>
        <fullName evidence="1">Uncharacterized protein</fullName>
    </submittedName>
</protein>
<evidence type="ECO:0000313" key="2">
    <source>
        <dbReference type="EMBL" id="VFK77651.1"/>
    </source>
</evidence>
<dbReference type="EMBL" id="CAADFQ010000201">
    <property type="protein sequence ID" value="VFK36108.1"/>
    <property type="molecule type" value="Genomic_DNA"/>
</dbReference>
<name>A0A450Y3I9_9GAMM</name>
<organism evidence="1">
    <name type="scientific">Candidatus Kentrum sp. MB</name>
    <dbReference type="NCBI Taxonomy" id="2138164"/>
    <lineage>
        <taxon>Bacteria</taxon>
        <taxon>Pseudomonadati</taxon>
        <taxon>Pseudomonadota</taxon>
        <taxon>Gammaproteobacteria</taxon>
        <taxon>Candidatus Kentrum</taxon>
    </lineage>
</organism>
<evidence type="ECO:0000313" key="1">
    <source>
        <dbReference type="EMBL" id="VFK36108.1"/>
    </source>
</evidence>
<reference evidence="1" key="1">
    <citation type="submission" date="2019-02" db="EMBL/GenBank/DDBJ databases">
        <authorList>
            <person name="Gruber-Vodicka R. H."/>
            <person name="Seah K. B. B."/>
        </authorList>
    </citation>
    <scope>NUCLEOTIDE SEQUENCE</scope>
    <source>
        <strain evidence="2">BECK_BZ198</strain>
        <strain evidence="1">BECK_BZ199</strain>
    </source>
</reference>